<keyword evidence="5" id="KW-1185">Reference proteome</keyword>
<evidence type="ECO:0000313" key="4">
    <source>
        <dbReference type="EMBL" id="MDA2803333.1"/>
    </source>
</evidence>
<dbReference type="Pfam" id="PF01494">
    <property type="entry name" value="FAD_binding_3"/>
    <property type="match status" value="1"/>
</dbReference>
<sequence length="403" mass="42209">MGGRTAVIAGAGIGGLAAGCALARRGWRVRVLERAGEIRPVGAGLGVAPNALRALDVLGVGDAVRGRALRGGGGIRAASGRWLMRTDQDGVRRRFGDELVVLRRSDLVGLLLGALPESALRTGARVVSVAPGRAGRPACVEVHEVDRGGSETLEADLVVAADGIDSAVRRALFPRHPGPVYSGATCWRLLARPEPPVGEAAEIWGRGRCAGIMPLRDGSVYAYLVAPAPEGARAEGGEARALREAFGDWCDPVPRVIGSAPEDAVIRGDLRWLATRLPEYHRGRVALLGDAAHAMLPYLGQGACQAIEDAVELAHAVGRGDTPERRTSGSDTVPDALAAYSSSRAPRANAVAAASARAEKVTRMRSRAGTAVRDAALATASRMTPAVFMRQFDRTFGWEPPAE</sequence>
<dbReference type="InterPro" id="IPR002938">
    <property type="entry name" value="FAD-bd"/>
</dbReference>
<evidence type="ECO:0000256" key="2">
    <source>
        <dbReference type="ARBA" id="ARBA00023033"/>
    </source>
</evidence>
<evidence type="ECO:0000259" key="3">
    <source>
        <dbReference type="Pfam" id="PF01494"/>
    </source>
</evidence>
<keyword evidence="2 4" id="KW-0503">Monooxygenase</keyword>
<evidence type="ECO:0000256" key="1">
    <source>
        <dbReference type="ARBA" id="ARBA00023002"/>
    </source>
</evidence>
<accession>A0ABT4TF51</accession>
<dbReference type="SUPFAM" id="SSF51905">
    <property type="entry name" value="FAD/NAD(P)-binding domain"/>
    <property type="match status" value="1"/>
</dbReference>
<dbReference type="PRINTS" id="PR00420">
    <property type="entry name" value="RNGMNOXGNASE"/>
</dbReference>
<comment type="caution">
    <text evidence="4">The sequence shown here is derived from an EMBL/GenBank/DDBJ whole genome shotgun (WGS) entry which is preliminary data.</text>
</comment>
<dbReference type="GO" id="GO:0004497">
    <property type="term" value="F:monooxygenase activity"/>
    <property type="evidence" value="ECO:0007669"/>
    <property type="project" value="UniProtKB-KW"/>
</dbReference>
<name>A0ABT4TF51_9ACTN</name>
<dbReference type="Proteomes" id="UP001165685">
    <property type="component" value="Unassembled WGS sequence"/>
</dbReference>
<organism evidence="4 5">
    <name type="scientific">Nocardiopsis suaedae</name>
    <dbReference type="NCBI Taxonomy" id="3018444"/>
    <lineage>
        <taxon>Bacteria</taxon>
        <taxon>Bacillati</taxon>
        <taxon>Actinomycetota</taxon>
        <taxon>Actinomycetes</taxon>
        <taxon>Streptosporangiales</taxon>
        <taxon>Nocardiopsidaceae</taxon>
        <taxon>Nocardiopsis</taxon>
    </lineage>
</organism>
<dbReference type="PANTHER" id="PTHR13789:SF309">
    <property type="entry name" value="PUTATIVE (AFU_ORTHOLOGUE AFUA_6G14510)-RELATED"/>
    <property type="match status" value="1"/>
</dbReference>
<keyword evidence="1" id="KW-0560">Oxidoreductase</keyword>
<dbReference type="EMBL" id="JAQFWP010000002">
    <property type="protein sequence ID" value="MDA2803333.1"/>
    <property type="molecule type" value="Genomic_DNA"/>
</dbReference>
<dbReference type="Gene3D" id="3.50.50.60">
    <property type="entry name" value="FAD/NAD(P)-binding domain"/>
    <property type="match status" value="1"/>
</dbReference>
<dbReference type="InterPro" id="IPR036188">
    <property type="entry name" value="FAD/NAD-bd_sf"/>
</dbReference>
<dbReference type="InterPro" id="IPR050493">
    <property type="entry name" value="FAD-dep_Monooxygenase_BioMet"/>
</dbReference>
<feature type="domain" description="FAD-binding" evidence="3">
    <location>
        <begin position="6"/>
        <end position="353"/>
    </location>
</feature>
<dbReference type="RefSeq" id="WP_270675688.1">
    <property type="nucleotide sequence ID" value="NZ_JAQFWP010000002.1"/>
</dbReference>
<reference evidence="4" key="1">
    <citation type="submission" date="2023-01" db="EMBL/GenBank/DDBJ databases">
        <title>Draft genome sequence of Nocardiopsis sp. LSu2-4 isolated from halophytes.</title>
        <authorList>
            <person name="Duangmal K."/>
            <person name="Chantavorakit T."/>
        </authorList>
    </citation>
    <scope>NUCLEOTIDE SEQUENCE</scope>
    <source>
        <strain evidence="4">LSu2-4</strain>
    </source>
</reference>
<protein>
    <submittedName>
        <fullName evidence="4">FAD-dependent monooxygenase</fullName>
    </submittedName>
</protein>
<proteinExistence type="predicted"/>
<dbReference type="PANTHER" id="PTHR13789">
    <property type="entry name" value="MONOOXYGENASE"/>
    <property type="match status" value="1"/>
</dbReference>
<evidence type="ECO:0000313" key="5">
    <source>
        <dbReference type="Proteomes" id="UP001165685"/>
    </source>
</evidence>
<dbReference type="PROSITE" id="PS51257">
    <property type="entry name" value="PROKAR_LIPOPROTEIN"/>
    <property type="match status" value="1"/>
</dbReference>
<gene>
    <name evidence="4" type="ORF">O4U47_02310</name>
</gene>